<protein>
    <submittedName>
        <fullName evidence="2">Uncharacterized protein</fullName>
    </submittedName>
</protein>
<evidence type="ECO:0000256" key="1">
    <source>
        <dbReference type="SAM" id="Phobius"/>
    </source>
</evidence>
<name>F7ZZW5_CELGA</name>
<gene>
    <name evidence="2" type="ordered locus">Celgi_0865</name>
</gene>
<proteinExistence type="predicted"/>
<dbReference type="KEGG" id="cga:Celgi_0865"/>
<keyword evidence="1" id="KW-1133">Transmembrane helix</keyword>
<reference evidence="3" key="1">
    <citation type="submission" date="2011-04" db="EMBL/GenBank/DDBJ databases">
        <title>Complete sequence of Cellvibrio gilvus ATCC 13127.</title>
        <authorList>
            <person name="Lucas S."/>
            <person name="Han J."/>
            <person name="Lapidus A."/>
            <person name="Cheng J.-F."/>
            <person name="Goodwin L."/>
            <person name="Pitluck S."/>
            <person name="Peters L."/>
            <person name="Munk A."/>
            <person name="Detter J.C."/>
            <person name="Han C."/>
            <person name="Tapia R."/>
            <person name="Land M."/>
            <person name="Hauser L."/>
            <person name="Kyrpides N."/>
            <person name="Ivanova N."/>
            <person name="Ovchinnikova G."/>
            <person name="Pagani I."/>
            <person name="Mead D."/>
            <person name="Brumm P."/>
            <person name="Woyke T."/>
        </authorList>
    </citation>
    <scope>NUCLEOTIDE SEQUENCE [LARGE SCALE GENOMIC DNA]</scope>
    <source>
        <strain evidence="3">ATCC 13127 / NRRL B-14078</strain>
    </source>
</reference>
<accession>F7ZZW5</accession>
<evidence type="ECO:0000313" key="2">
    <source>
        <dbReference type="EMBL" id="AEI11384.1"/>
    </source>
</evidence>
<sequence>MPFVSLGSDGAASPYRSVAVTTFRTLPRCTVTVTFPVGVARPDAVVTVTATLPVALVVGTVVTFAVTLDTVPRATVRRALALAPATFALPAYLAVRPYVATASVFGSATTAVPALASVAVTAAPAPPSVTLPAAGRPVASVTTTVTFAGFP</sequence>
<dbReference type="HOGENOM" id="CLU_1728066_0_0_11"/>
<organism evidence="2 3">
    <name type="scientific">Cellulomonas gilvus (strain ATCC 13127 / NRRL B-14078)</name>
    <name type="common">Cellvibrio gilvus</name>
    <dbReference type="NCBI Taxonomy" id="593907"/>
    <lineage>
        <taxon>Bacteria</taxon>
        <taxon>Bacillati</taxon>
        <taxon>Actinomycetota</taxon>
        <taxon>Actinomycetes</taxon>
        <taxon>Micrococcales</taxon>
        <taxon>Cellulomonadaceae</taxon>
        <taxon>Cellulomonas</taxon>
    </lineage>
</organism>
<dbReference type="EMBL" id="CP002665">
    <property type="protein sequence ID" value="AEI11384.1"/>
    <property type="molecule type" value="Genomic_DNA"/>
</dbReference>
<keyword evidence="1" id="KW-0472">Membrane</keyword>
<dbReference type="Proteomes" id="UP000000485">
    <property type="component" value="Chromosome"/>
</dbReference>
<feature type="transmembrane region" description="Helical" evidence="1">
    <location>
        <begin position="44"/>
        <end position="68"/>
    </location>
</feature>
<dbReference type="AlphaFoldDB" id="F7ZZW5"/>
<keyword evidence="1" id="KW-0812">Transmembrane</keyword>
<evidence type="ECO:0000313" key="3">
    <source>
        <dbReference type="Proteomes" id="UP000000485"/>
    </source>
</evidence>
<dbReference type="STRING" id="593907.Celgi_0865"/>
<keyword evidence="3" id="KW-1185">Reference proteome</keyword>